<sequence>MLRTTPFYSRTAPLSEAQNWRRWSGYLAASSYELHHDREYWAIRNSAALIDVSPLYKYGIEGPDAERFLDRIVTRDVTKCKLHQVLYTPWCDTDGKVMDDGTLARLAYDSFRLTSAEPNLRWLLDNALGMDVSIRDITDDLAALALQGPTARRILHHAADGVADDLGFFRHTTGEIGGVPVEITRTGYTGDLGYEIWTAGDNAEALWDGIMEAGDTHLILPAGMLALDIARVEAGLVLIGVDYVPAHRAVIEDRKSSPFELGLGWTVKLDKKSFVGRDALIAEKERGPEWELRGLEVNWDSLKALYGLVGLPPQLPSEGWRTSVPVYSGNAQIGYATSGCWSPLLKKYIALAHLQSRYARIGTDLSMEVTVEHHRKKTKVQVVETPFFNPDRKRSTPEVPR</sequence>
<gene>
    <name evidence="3" type="ORF">METZ01_LOCUS36590</name>
</gene>
<reference evidence="3" key="1">
    <citation type="submission" date="2018-05" db="EMBL/GenBank/DDBJ databases">
        <authorList>
            <person name="Lanie J.A."/>
            <person name="Ng W.-L."/>
            <person name="Kazmierczak K.M."/>
            <person name="Andrzejewski T.M."/>
            <person name="Davidsen T.M."/>
            <person name="Wayne K.J."/>
            <person name="Tettelin H."/>
            <person name="Glass J.I."/>
            <person name="Rusch D."/>
            <person name="Podicherti R."/>
            <person name="Tsui H.-C.T."/>
            <person name="Winkler M.E."/>
        </authorList>
    </citation>
    <scope>NUCLEOTIDE SEQUENCE</scope>
</reference>
<dbReference type="InterPro" id="IPR013977">
    <property type="entry name" value="GcvT_C"/>
</dbReference>
<dbReference type="PIRSF" id="PIRSF006487">
    <property type="entry name" value="GcvT"/>
    <property type="match status" value="1"/>
</dbReference>
<evidence type="ECO:0000313" key="3">
    <source>
        <dbReference type="EMBL" id="SUZ83736.1"/>
    </source>
</evidence>
<evidence type="ECO:0000259" key="2">
    <source>
        <dbReference type="Pfam" id="PF08669"/>
    </source>
</evidence>
<dbReference type="PANTHER" id="PTHR43757">
    <property type="entry name" value="AMINOMETHYLTRANSFERASE"/>
    <property type="match status" value="1"/>
</dbReference>
<organism evidence="3">
    <name type="scientific">marine metagenome</name>
    <dbReference type="NCBI Taxonomy" id="408172"/>
    <lineage>
        <taxon>unclassified sequences</taxon>
        <taxon>metagenomes</taxon>
        <taxon>ecological metagenomes</taxon>
    </lineage>
</organism>
<dbReference type="AlphaFoldDB" id="A0A381QWC9"/>
<name>A0A381QWC9_9ZZZZ</name>
<dbReference type="SUPFAM" id="SSF103025">
    <property type="entry name" value="Folate-binding domain"/>
    <property type="match status" value="1"/>
</dbReference>
<dbReference type="Gene3D" id="3.30.1360.120">
    <property type="entry name" value="Probable tRNA modification gtpase trme, domain 1"/>
    <property type="match status" value="1"/>
</dbReference>
<protein>
    <recommendedName>
        <fullName evidence="4">Aminomethyltransferase folate-binding domain-containing protein</fullName>
    </recommendedName>
</protein>
<dbReference type="Pfam" id="PF01571">
    <property type="entry name" value="GCV_T"/>
    <property type="match status" value="1"/>
</dbReference>
<feature type="domain" description="Aminomethyltransferase C-terminal" evidence="2">
    <location>
        <begin position="308"/>
        <end position="388"/>
    </location>
</feature>
<dbReference type="InterPro" id="IPR027266">
    <property type="entry name" value="TrmE/GcvT-like"/>
</dbReference>
<dbReference type="PANTHER" id="PTHR43757:SF2">
    <property type="entry name" value="AMINOMETHYLTRANSFERASE, MITOCHONDRIAL"/>
    <property type="match status" value="1"/>
</dbReference>
<proteinExistence type="predicted"/>
<accession>A0A381QWC9</accession>
<evidence type="ECO:0008006" key="4">
    <source>
        <dbReference type="Google" id="ProtNLM"/>
    </source>
</evidence>
<dbReference type="InterPro" id="IPR029043">
    <property type="entry name" value="GcvT/YgfZ_C"/>
</dbReference>
<dbReference type="EMBL" id="UINC01001564">
    <property type="protein sequence ID" value="SUZ83736.1"/>
    <property type="molecule type" value="Genomic_DNA"/>
</dbReference>
<dbReference type="InterPro" id="IPR006222">
    <property type="entry name" value="GCVT_N"/>
</dbReference>
<dbReference type="Pfam" id="PF08669">
    <property type="entry name" value="GCV_T_C"/>
    <property type="match status" value="1"/>
</dbReference>
<evidence type="ECO:0000259" key="1">
    <source>
        <dbReference type="Pfam" id="PF01571"/>
    </source>
</evidence>
<feature type="domain" description="GCVT N-terminal" evidence="1">
    <location>
        <begin position="12"/>
        <end position="271"/>
    </location>
</feature>
<dbReference type="InterPro" id="IPR028896">
    <property type="entry name" value="GcvT/YgfZ/DmdA"/>
</dbReference>
<dbReference type="SUPFAM" id="SSF101790">
    <property type="entry name" value="Aminomethyltransferase beta-barrel domain"/>
    <property type="match status" value="1"/>
</dbReference>